<protein>
    <submittedName>
        <fullName evidence="1">Uncharacterized protein</fullName>
    </submittedName>
</protein>
<dbReference type="AlphaFoldDB" id="K9CJX0"/>
<keyword evidence="2" id="KW-1185">Reference proteome</keyword>
<dbReference type="EMBL" id="AGZU01000019">
    <property type="protein sequence ID" value="EKU72564.1"/>
    <property type="molecule type" value="Genomic_DNA"/>
</dbReference>
<proteinExistence type="predicted"/>
<gene>
    <name evidence="1" type="ORF">HMPREF9718_04731</name>
</gene>
<accession>K9CJX0</accession>
<name>K9CJX0_SPHYA</name>
<organism evidence="1 2">
    <name type="scientific">Sphingobium yanoikuyae ATCC 51230</name>
    <dbReference type="NCBI Taxonomy" id="883163"/>
    <lineage>
        <taxon>Bacteria</taxon>
        <taxon>Pseudomonadati</taxon>
        <taxon>Pseudomonadota</taxon>
        <taxon>Alphaproteobacteria</taxon>
        <taxon>Sphingomonadales</taxon>
        <taxon>Sphingomonadaceae</taxon>
        <taxon>Sphingobium</taxon>
    </lineage>
</organism>
<evidence type="ECO:0000313" key="2">
    <source>
        <dbReference type="Proteomes" id="UP000009887"/>
    </source>
</evidence>
<evidence type="ECO:0000313" key="1">
    <source>
        <dbReference type="EMBL" id="EKU72564.1"/>
    </source>
</evidence>
<reference evidence="1 2" key="1">
    <citation type="submission" date="2012-09" db="EMBL/GenBank/DDBJ databases">
        <title>The Genome Sequence of Sphingobium yanoikuyae ATCC 51230.</title>
        <authorList>
            <consortium name="The Broad Institute Genome Sequencing Platform"/>
            <person name="Earl A."/>
            <person name="Ward D."/>
            <person name="Feldgarden M."/>
            <person name="Gevers D."/>
            <person name="Huys G."/>
            <person name="Walker B."/>
            <person name="Young S.K."/>
            <person name="Zeng Q."/>
            <person name="Gargeya S."/>
            <person name="Fitzgerald M."/>
            <person name="Haas B."/>
            <person name="Abouelleil A."/>
            <person name="Alvarado L."/>
            <person name="Arachchi H.M."/>
            <person name="Berlin A.M."/>
            <person name="Chapman S.B."/>
            <person name="Goldberg J."/>
            <person name="Griggs A."/>
            <person name="Gujja S."/>
            <person name="Hansen M."/>
            <person name="Howarth C."/>
            <person name="Imamovic A."/>
            <person name="Larimer J."/>
            <person name="McCowen C."/>
            <person name="Montmayeur A."/>
            <person name="Murphy C."/>
            <person name="Neiman D."/>
            <person name="Pearson M."/>
            <person name="Priest M."/>
            <person name="Roberts A."/>
            <person name="Saif S."/>
            <person name="Shea T."/>
            <person name="Sisk P."/>
            <person name="Sykes S."/>
            <person name="Wortman J."/>
            <person name="Nusbaum C."/>
            <person name="Birren B."/>
        </authorList>
    </citation>
    <scope>NUCLEOTIDE SEQUENCE [LARGE SCALE GENOMIC DNA]</scope>
    <source>
        <strain evidence="1 2">ATCC 51230</strain>
    </source>
</reference>
<comment type="caution">
    <text evidence="1">The sequence shown here is derived from an EMBL/GenBank/DDBJ whole genome shotgun (WGS) entry which is preliminary data.</text>
</comment>
<sequence length="134" mass="14196">MISLDGHQNAGPDGDADYHCPMTAALHILWPVALRSIGAMQRHKVLVRSQCRRCGALMRVDLDDMVARHGSSGSLIDVQERCRMVACDGAAFYLASPGYGGPWRTLLGDPGLAEGLANGVAPVTAETLLGPTAR</sequence>
<dbReference type="Proteomes" id="UP000009887">
    <property type="component" value="Unassembled WGS sequence"/>
</dbReference>
<dbReference type="PATRIC" id="fig|883163.3.peg.4776"/>
<dbReference type="HOGENOM" id="CLU_156610_0_0_5"/>